<dbReference type="SUPFAM" id="SSF49464">
    <property type="entry name" value="Carboxypeptidase regulatory domain-like"/>
    <property type="match status" value="1"/>
</dbReference>
<proteinExistence type="predicted"/>
<gene>
    <name evidence="2" type="ORF">Pan216_39750</name>
</gene>
<name>A0A518B7Z8_9BACT</name>
<reference evidence="2 3" key="1">
    <citation type="submission" date="2019-02" db="EMBL/GenBank/DDBJ databases">
        <title>Deep-cultivation of Planctomycetes and their phenomic and genomic characterization uncovers novel biology.</title>
        <authorList>
            <person name="Wiegand S."/>
            <person name="Jogler M."/>
            <person name="Boedeker C."/>
            <person name="Pinto D."/>
            <person name="Vollmers J."/>
            <person name="Rivas-Marin E."/>
            <person name="Kohn T."/>
            <person name="Peeters S.H."/>
            <person name="Heuer A."/>
            <person name="Rast P."/>
            <person name="Oberbeckmann S."/>
            <person name="Bunk B."/>
            <person name="Jeske O."/>
            <person name="Meyerdierks A."/>
            <person name="Storesund J.E."/>
            <person name="Kallscheuer N."/>
            <person name="Luecker S."/>
            <person name="Lage O.M."/>
            <person name="Pohl T."/>
            <person name="Merkel B.J."/>
            <person name="Hornburger P."/>
            <person name="Mueller R.-W."/>
            <person name="Bruemmer F."/>
            <person name="Labrenz M."/>
            <person name="Spormann A.M."/>
            <person name="Op den Camp H."/>
            <person name="Overmann J."/>
            <person name="Amann R."/>
            <person name="Jetten M.S.M."/>
            <person name="Mascher T."/>
            <person name="Medema M.H."/>
            <person name="Devos D.P."/>
            <person name="Kaster A.-K."/>
            <person name="Ovreas L."/>
            <person name="Rohde M."/>
            <person name="Galperin M.Y."/>
            <person name="Jogler C."/>
        </authorList>
    </citation>
    <scope>NUCLEOTIDE SEQUENCE [LARGE SCALE GENOMIC DNA]</scope>
    <source>
        <strain evidence="2 3">Pan216</strain>
    </source>
</reference>
<dbReference type="OrthoDB" id="9772097at2"/>
<evidence type="ECO:0000313" key="2">
    <source>
        <dbReference type="EMBL" id="QDU63100.1"/>
    </source>
</evidence>
<dbReference type="AlphaFoldDB" id="A0A518B7Z8"/>
<dbReference type="InterPro" id="IPR008969">
    <property type="entry name" value="CarboxyPept-like_regulatory"/>
</dbReference>
<evidence type="ECO:0008006" key="4">
    <source>
        <dbReference type="Google" id="ProtNLM"/>
    </source>
</evidence>
<dbReference type="EMBL" id="CP036279">
    <property type="protein sequence ID" value="QDU63100.1"/>
    <property type="molecule type" value="Genomic_DNA"/>
</dbReference>
<dbReference type="RefSeq" id="WP_145260313.1">
    <property type="nucleotide sequence ID" value="NZ_CP036279.1"/>
</dbReference>
<accession>A0A518B7Z8</accession>
<dbReference type="Proteomes" id="UP000317093">
    <property type="component" value="Chromosome"/>
</dbReference>
<evidence type="ECO:0000256" key="1">
    <source>
        <dbReference type="SAM" id="MobiDB-lite"/>
    </source>
</evidence>
<protein>
    <recommendedName>
        <fullName evidence="4">Blue (type 1) copper domain-containing protein</fullName>
    </recommendedName>
</protein>
<dbReference type="KEGG" id="knv:Pan216_39750"/>
<keyword evidence="3" id="KW-1185">Reference proteome</keyword>
<feature type="region of interest" description="Disordered" evidence="1">
    <location>
        <begin position="31"/>
        <end position="60"/>
    </location>
</feature>
<evidence type="ECO:0000313" key="3">
    <source>
        <dbReference type="Proteomes" id="UP000317093"/>
    </source>
</evidence>
<feature type="compositionally biased region" description="Low complexity" evidence="1">
    <location>
        <begin position="45"/>
        <end position="60"/>
    </location>
</feature>
<dbReference type="PROSITE" id="PS51257">
    <property type="entry name" value="PROKAR_LIPOPROTEIN"/>
    <property type="match status" value="1"/>
</dbReference>
<organism evidence="2 3">
    <name type="scientific">Kolteria novifilia</name>
    <dbReference type="NCBI Taxonomy" id="2527975"/>
    <lineage>
        <taxon>Bacteria</taxon>
        <taxon>Pseudomonadati</taxon>
        <taxon>Planctomycetota</taxon>
        <taxon>Planctomycetia</taxon>
        <taxon>Kolteriales</taxon>
        <taxon>Kolteriaceae</taxon>
        <taxon>Kolteria</taxon>
    </lineage>
</organism>
<sequence length="329" mass="34906">MRMRVPGNLLLGLGVCALVVGCGGEETPRRRVVAQQGSPAGGAPGAAPTTAAPAAAPAGDAAGDAAAGWGTIKGRLVWGKPELPKMPDLDVNKDKEWCLKEGALKAETVVVDPETKGIKNVFVYVRKPSGVHPDMPKDAAAVKAAYEAAFKEKNGIPISELAKAVAEKKVKLADVKAPGMIDQVHCQYYPHAVAVREGQPTLVLNPEPIAHNVKVSSVSGKNEANPNMPPNTFQVFEWQEESQPLKIECSIHGWMNMYGMVFDHPYFIVTDKDGSFEIKNVPAGEVALVMRNPKYIDAKTGGKGSSRGAKIAVKPGETVDLGEIEVTGL</sequence>